<evidence type="ECO:0000313" key="1">
    <source>
        <dbReference type="EMBL" id="GAA54977.1"/>
    </source>
</evidence>
<protein>
    <submittedName>
        <fullName evidence="1">Uncharacterized protein</fullName>
    </submittedName>
</protein>
<proteinExistence type="predicted"/>
<dbReference type="EMBL" id="DF143947">
    <property type="protein sequence ID" value="GAA54977.1"/>
    <property type="molecule type" value="Genomic_DNA"/>
</dbReference>
<dbReference type="AlphaFoldDB" id="G7YPU6"/>
<accession>G7YPU6</accession>
<sequence>MTASRFCDTAITTGLAHVVVSINTLIGLVTAVRQTALRLRANTRLKETHRSYVLGKVCQLLISIDGNHGYNMTASRFCDTAITTGLAHVVVSINALIGLVTAVRQTALRLRANTLLKETQKLENVRLMFEYSTFDHIGVVAMENPLGHTLQTCFVKGLKVEVKIRPSADNINIRVEKSPRRLLSKDYNLTSICFREKYEAKKDGLDKFIDYQACD</sequence>
<gene>
    <name evidence="1" type="ORF">CLF_106292</name>
</gene>
<dbReference type="Proteomes" id="UP000008909">
    <property type="component" value="Unassembled WGS sequence"/>
</dbReference>
<reference evidence="1" key="1">
    <citation type="journal article" date="2011" name="Genome Biol.">
        <title>The draft genome of the carcinogenic human liver fluke Clonorchis sinensis.</title>
        <authorList>
            <person name="Wang X."/>
            <person name="Chen W."/>
            <person name="Huang Y."/>
            <person name="Sun J."/>
            <person name="Men J."/>
            <person name="Liu H."/>
            <person name="Luo F."/>
            <person name="Guo L."/>
            <person name="Lv X."/>
            <person name="Deng C."/>
            <person name="Zhou C."/>
            <person name="Fan Y."/>
            <person name="Li X."/>
            <person name="Huang L."/>
            <person name="Hu Y."/>
            <person name="Liang C."/>
            <person name="Hu X."/>
            <person name="Xu J."/>
            <person name="Yu X."/>
        </authorList>
    </citation>
    <scope>NUCLEOTIDE SEQUENCE [LARGE SCALE GENOMIC DNA]</scope>
    <source>
        <strain evidence="1">Henan</strain>
    </source>
</reference>
<reference key="2">
    <citation type="submission" date="2011-10" db="EMBL/GenBank/DDBJ databases">
        <title>The genome and transcriptome sequence of Clonorchis sinensis provide insights into the carcinogenic liver fluke.</title>
        <authorList>
            <person name="Wang X."/>
            <person name="Huang Y."/>
            <person name="Chen W."/>
            <person name="Liu H."/>
            <person name="Guo L."/>
            <person name="Chen Y."/>
            <person name="Luo F."/>
            <person name="Zhou W."/>
            <person name="Sun J."/>
            <person name="Mao Q."/>
            <person name="Liang P."/>
            <person name="Zhou C."/>
            <person name="Tian Y."/>
            <person name="Men J."/>
            <person name="Lv X."/>
            <person name="Huang L."/>
            <person name="Zhou J."/>
            <person name="Hu Y."/>
            <person name="Li R."/>
            <person name="Zhang F."/>
            <person name="Lei H."/>
            <person name="Li X."/>
            <person name="Hu X."/>
            <person name="Liang C."/>
            <person name="Xu J."/>
            <person name="Wu Z."/>
            <person name="Yu X."/>
        </authorList>
    </citation>
    <scope>NUCLEOTIDE SEQUENCE</scope>
    <source>
        <strain>Henan</strain>
    </source>
</reference>
<name>G7YPU6_CLOSI</name>
<organism evidence="1 2">
    <name type="scientific">Clonorchis sinensis</name>
    <name type="common">Chinese liver fluke</name>
    <dbReference type="NCBI Taxonomy" id="79923"/>
    <lineage>
        <taxon>Eukaryota</taxon>
        <taxon>Metazoa</taxon>
        <taxon>Spiralia</taxon>
        <taxon>Lophotrochozoa</taxon>
        <taxon>Platyhelminthes</taxon>
        <taxon>Trematoda</taxon>
        <taxon>Digenea</taxon>
        <taxon>Opisthorchiida</taxon>
        <taxon>Opisthorchiata</taxon>
        <taxon>Opisthorchiidae</taxon>
        <taxon>Clonorchis</taxon>
    </lineage>
</organism>
<evidence type="ECO:0000313" key="2">
    <source>
        <dbReference type="Proteomes" id="UP000008909"/>
    </source>
</evidence>
<keyword evidence="2" id="KW-1185">Reference proteome</keyword>